<reference evidence="1" key="1">
    <citation type="submission" date="2020-05" db="EMBL/GenBank/DDBJ databases">
        <authorList>
            <person name="Chiriac C."/>
            <person name="Salcher M."/>
            <person name="Ghai R."/>
            <person name="Kavagutti S V."/>
        </authorList>
    </citation>
    <scope>NUCLEOTIDE SEQUENCE</scope>
</reference>
<dbReference type="EMBL" id="CAFABI010000173">
    <property type="protein sequence ID" value="CAB4833184.1"/>
    <property type="molecule type" value="Genomic_DNA"/>
</dbReference>
<evidence type="ECO:0000313" key="1">
    <source>
        <dbReference type="EMBL" id="CAB4833184.1"/>
    </source>
</evidence>
<sequence>MVEPFATIDLHRCNQLAVIFAVIADSQVDDRVTRTGQIGLGRTDVAGQVHFGDLQAIRLSVARRDAVTPGGARHRGLPQQGAAVVDADARAFFIGAAEQQGLTGRGPCAQQLAQAVVDSVEMRGRHQGVDALAVLDREVRTGHRVARRIGQVRAHQTECHGATRHTGSGRNHHGVHVGAAHLVHRSHRAVGGREVAGAWRAHHRFVKRDGEADGAGGQVGGSAVGDAGNAGRCGIQHIVGAAGAVAGVARKVGDFEDDAAAARQDGIGPANGGATGHAGDIDPGVAAVHRAVQDVADAQSR</sequence>
<proteinExistence type="predicted"/>
<organism evidence="1">
    <name type="scientific">freshwater metagenome</name>
    <dbReference type="NCBI Taxonomy" id="449393"/>
    <lineage>
        <taxon>unclassified sequences</taxon>
        <taxon>metagenomes</taxon>
        <taxon>ecological metagenomes</taxon>
    </lineage>
</organism>
<protein>
    <submittedName>
        <fullName evidence="1">Unannotated protein</fullName>
    </submittedName>
</protein>
<name>A0A6J7AJW7_9ZZZZ</name>
<gene>
    <name evidence="1" type="ORF">UFOPK3197_01171</name>
</gene>
<dbReference type="AlphaFoldDB" id="A0A6J7AJW7"/>
<accession>A0A6J7AJW7</accession>